<keyword evidence="8" id="KW-1185">Reference proteome</keyword>
<dbReference type="OrthoDB" id="9803632at2"/>
<dbReference type="GO" id="GO:0009247">
    <property type="term" value="P:glycolipid biosynthetic process"/>
    <property type="evidence" value="ECO:0007669"/>
    <property type="project" value="TreeGrafter"/>
</dbReference>
<dbReference type="PANTHER" id="PTHR11048">
    <property type="entry name" value="PRENYLTRANSFERASES"/>
    <property type="match status" value="1"/>
</dbReference>
<evidence type="ECO:0000313" key="8">
    <source>
        <dbReference type="Proteomes" id="UP000234881"/>
    </source>
</evidence>
<evidence type="ECO:0000313" key="7">
    <source>
        <dbReference type="EMBL" id="PLW78357.1"/>
    </source>
</evidence>
<feature type="transmembrane region" description="Helical" evidence="6">
    <location>
        <begin position="465"/>
        <end position="488"/>
    </location>
</feature>
<comment type="subcellular location">
    <subcellularLocation>
        <location evidence="1">Membrane</location>
        <topology evidence="1">Multi-pass membrane protein</topology>
    </subcellularLocation>
</comment>
<evidence type="ECO:0000256" key="6">
    <source>
        <dbReference type="SAM" id="Phobius"/>
    </source>
</evidence>
<feature type="transmembrane region" description="Helical" evidence="6">
    <location>
        <begin position="35"/>
        <end position="58"/>
    </location>
</feature>
<organism evidence="7 8">
    <name type="scientific">Cohaesibacter celericrescens</name>
    <dbReference type="NCBI Taxonomy" id="2067669"/>
    <lineage>
        <taxon>Bacteria</taxon>
        <taxon>Pseudomonadati</taxon>
        <taxon>Pseudomonadota</taxon>
        <taxon>Alphaproteobacteria</taxon>
        <taxon>Hyphomicrobiales</taxon>
        <taxon>Cohaesibacteraceae</taxon>
    </lineage>
</organism>
<dbReference type="AlphaFoldDB" id="A0A2N5XV69"/>
<dbReference type="PANTHER" id="PTHR11048:SF5">
    <property type="entry name" value="DECAPRENYL-PHOSPHATE PHOSPHORIBOSYLTRANSFERASE"/>
    <property type="match status" value="1"/>
</dbReference>
<evidence type="ECO:0000256" key="1">
    <source>
        <dbReference type="ARBA" id="ARBA00004141"/>
    </source>
</evidence>
<keyword evidence="4 6" id="KW-1133">Transmembrane helix</keyword>
<feature type="transmembrane region" description="Helical" evidence="6">
    <location>
        <begin position="398"/>
        <end position="421"/>
    </location>
</feature>
<dbReference type="SUPFAM" id="SSF56784">
    <property type="entry name" value="HAD-like"/>
    <property type="match status" value="1"/>
</dbReference>
<dbReference type="InterPro" id="IPR023214">
    <property type="entry name" value="HAD_sf"/>
</dbReference>
<proteinExistence type="predicted"/>
<evidence type="ECO:0000256" key="2">
    <source>
        <dbReference type="ARBA" id="ARBA00022475"/>
    </source>
</evidence>
<keyword evidence="5 6" id="KW-0472">Membrane</keyword>
<dbReference type="NCBIfam" id="NF006088">
    <property type="entry name" value="PRK08238.1"/>
    <property type="match status" value="1"/>
</dbReference>
<accession>A0A2N5XV69</accession>
<dbReference type="InterPro" id="IPR036412">
    <property type="entry name" value="HAD-like_sf"/>
</dbReference>
<reference evidence="7 8" key="1">
    <citation type="submission" date="2018-01" db="EMBL/GenBank/DDBJ databases">
        <title>The draft genome sequence of Cohaesibacter sp. H1304.</title>
        <authorList>
            <person name="Wang N.-N."/>
            <person name="Du Z.-J."/>
        </authorList>
    </citation>
    <scope>NUCLEOTIDE SEQUENCE [LARGE SCALE GENOMIC DNA]</scope>
    <source>
        <strain evidence="7 8">H1304</strain>
    </source>
</reference>
<dbReference type="Pfam" id="PF01040">
    <property type="entry name" value="UbiA"/>
    <property type="match status" value="1"/>
</dbReference>
<keyword evidence="2" id="KW-1003">Cell membrane</keyword>
<dbReference type="Proteomes" id="UP000234881">
    <property type="component" value="Unassembled WGS sequence"/>
</dbReference>
<feature type="transmembrane region" description="Helical" evidence="6">
    <location>
        <begin position="328"/>
        <end position="346"/>
    </location>
</feature>
<sequence length="491" mass="54256">MKSTQAARRMASSAQAPDSRPLCVDLDGSLIRSDLLYESILLLVRANFFSLFLLPLWLMRGKAHLKMQIARRVQPDVRLLPYRLHVLEMLKEEKAKGRKIILVTASPLSFARAVADHLGFFDAVEASSTTLNLSGQNKADHLTDAYGKGGFDYLGNGGADYPVWDEARYALIVGRDAAALRYANNEHARYIAGTGTKKPTWQIWGKAIRVHQWLKNSLLFVPAILSSEQVSLGDFPALVIAFLSFSLCSSSVYLLNDLLDIEADRKHRSKFARPIAAGLISPPKAIIAAGLFIILAFALSLVLPWQFTAALGTYLATTSAYSLYLKRLLLIDIITLAGLFAIRVLAGAEAIASPISTWLLAFCMFFFLSLAMVKRFVELNQQMAGVGRKDTGRGYQLADLETLAQGGIASGFASVVVLALFIDSPQMVENYPHPEMIWLVCPLVLYLVVRIWILARREEMNDDPVVFLMIDWRSQLMIGAGAAIMIVAQML</sequence>
<feature type="transmembrane region" description="Helical" evidence="6">
    <location>
        <begin position="436"/>
        <end position="453"/>
    </location>
</feature>
<dbReference type="EMBL" id="PKUQ01000008">
    <property type="protein sequence ID" value="PLW78357.1"/>
    <property type="molecule type" value="Genomic_DNA"/>
</dbReference>
<comment type="caution">
    <text evidence="7">The sequence shown here is derived from an EMBL/GenBank/DDBJ whole genome shotgun (WGS) entry which is preliminary data.</text>
</comment>
<name>A0A2N5XV69_9HYPH</name>
<dbReference type="Gene3D" id="3.40.50.1000">
    <property type="entry name" value="HAD superfamily/HAD-like"/>
    <property type="match status" value="1"/>
</dbReference>
<dbReference type="InterPro" id="IPR039653">
    <property type="entry name" value="Prenyltransferase"/>
</dbReference>
<dbReference type="CDD" id="cd13963">
    <property type="entry name" value="PT_UbiA_2"/>
    <property type="match status" value="1"/>
</dbReference>
<dbReference type="RefSeq" id="WP_101532608.1">
    <property type="nucleotide sequence ID" value="NZ_JBFHIU010000001.1"/>
</dbReference>
<evidence type="ECO:0000256" key="3">
    <source>
        <dbReference type="ARBA" id="ARBA00022692"/>
    </source>
</evidence>
<dbReference type="Gene3D" id="1.10.357.140">
    <property type="entry name" value="UbiA prenyltransferase"/>
    <property type="match status" value="1"/>
</dbReference>
<dbReference type="Pfam" id="PF12710">
    <property type="entry name" value="HAD"/>
    <property type="match status" value="1"/>
</dbReference>
<evidence type="ECO:0000256" key="5">
    <source>
        <dbReference type="ARBA" id="ARBA00023136"/>
    </source>
</evidence>
<keyword evidence="3 6" id="KW-0812">Transmembrane</keyword>
<evidence type="ECO:0000256" key="4">
    <source>
        <dbReference type="ARBA" id="ARBA00022989"/>
    </source>
</evidence>
<dbReference type="InterPro" id="IPR044878">
    <property type="entry name" value="UbiA_sf"/>
</dbReference>
<feature type="transmembrane region" description="Helical" evidence="6">
    <location>
        <begin position="358"/>
        <end position="377"/>
    </location>
</feature>
<protein>
    <submittedName>
        <fullName evidence="7">Prenyltransferase</fullName>
    </submittedName>
</protein>
<dbReference type="InterPro" id="IPR000537">
    <property type="entry name" value="UbiA_prenyltransferase"/>
</dbReference>
<dbReference type="GO" id="GO:0016765">
    <property type="term" value="F:transferase activity, transferring alkyl or aryl (other than methyl) groups"/>
    <property type="evidence" value="ECO:0007669"/>
    <property type="project" value="InterPro"/>
</dbReference>
<feature type="transmembrane region" description="Helical" evidence="6">
    <location>
        <begin position="286"/>
        <end position="316"/>
    </location>
</feature>
<keyword evidence="7" id="KW-0808">Transferase</keyword>
<gene>
    <name evidence="7" type="ORF">C0081_04485</name>
</gene>
<dbReference type="GO" id="GO:0005886">
    <property type="term" value="C:plasma membrane"/>
    <property type="evidence" value="ECO:0007669"/>
    <property type="project" value="TreeGrafter"/>
</dbReference>